<accession>A0A848ESH3</accession>
<evidence type="ECO:0000313" key="1">
    <source>
        <dbReference type="EMBL" id="NMK39951.1"/>
    </source>
</evidence>
<reference evidence="1 2" key="1">
    <citation type="submission" date="2020-04" db="EMBL/GenBank/DDBJ databases">
        <authorList>
            <person name="Hitch T.C.A."/>
            <person name="Wylensek D."/>
            <person name="Clavel T."/>
        </authorList>
    </citation>
    <scope>NUCLEOTIDE SEQUENCE [LARGE SCALE GENOMIC DNA]</scope>
    <source>
        <strain evidence="1 2">WCA-386-APC-2A</strain>
    </source>
</reference>
<gene>
    <name evidence="1" type="ORF">HG933_11365</name>
</gene>
<proteinExistence type="predicted"/>
<dbReference type="EMBL" id="JABBJH010000026">
    <property type="protein sequence ID" value="NMK39951.1"/>
    <property type="molecule type" value="Genomic_DNA"/>
</dbReference>
<dbReference type="Proteomes" id="UP000536773">
    <property type="component" value="Unassembled WGS sequence"/>
</dbReference>
<dbReference type="RefSeq" id="WP_169014015.1">
    <property type="nucleotide sequence ID" value="NZ_JABBJH010000026.1"/>
</dbReference>
<name>A0A848ESH3_MEGEL</name>
<evidence type="ECO:0000313" key="2">
    <source>
        <dbReference type="Proteomes" id="UP000536773"/>
    </source>
</evidence>
<organism evidence="1 2">
    <name type="scientific">Megasphaera elsdenii</name>
    <dbReference type="NCBI Taxonomy" id="907"/>
    <lineage>
        <taxon>Bacteria</taxon>
        <taxon>Bacillati</taxon>
        <taxon>Bacillota</taxon>
        <taxon>Negativicutes</taxon>
        <taxon>Veillonellales</taxon>
        <taxon>Veillonellaceae</taxon>
        <taxon>Megasphaera</taxon>
    </lineage>
</organism>
<protein>
    <submittedName>
        <fullName evidence="1">Uncharacterized protein</fullName>
    </submittedName>
</protein>
<comment type="caution">
    <text evidence="1">The sequence shown here is derived from an EMBL/GenBank/DDBJ whole genome shotgun (WGS) entry which is preliminary data.</text>
</comment>
<sequence>MSTTINGFDDLIDSLKSLEKNVHDLEGTHTISFDKLFTKTFMEKHTACSSFDEFLKAGNFVVDSQEDFEAIPDDVWDQFVSHATDFDSWDDMLKQATNDYLSSELCL</sequence>
<dbReference type="AlphaFoldDB" id="A0A848ESH3"/>